<dbReference type="EMBL" id="CP019082">
    <property type="protein sequence ID" value="APW59204.1"/>
    <property type="molecule type" value="Genomic_DNA"/>
</dbReference>
<dbReference type="RefSeq" id="WP_076343413.1">
    <property type="nucleotide sequence ID" value="NZ_CP019082.1"/>
</dbReference>
<name>A0A1U7CJU2_9BACT</name>
<sequence>MSNATPKFVRRPTAPSSARDMAMLRLAPIDAFAVPRLHVEPRQADGGLRVLDRPTGTYVLVYTPSYTSQFRAGHRSGRWYVRSLTHVGSQPQSLDFANARAAVDAVGRGAWGLQAARPAPTSPTHKLLVIWPEPGALASAG</sequence>
<dbReference type="Proteomes" id="UP000186309">
    <property type="component" value="Chromosome"/>
</dbReference>
<proteinExistence type="predicted"/>
<protein>
    <submittedName>
        <fullName evidence="1">Uncharacterized protein</fullName>
    </submittedName>
</protein>
<evidence type="ECO:0000313" key="1">
    <source>
        <dbReference type="EMBL" id="APW59204.1"/>
    </source>
</evidence>
<reference evidence="2" key="1">
    <citation type="submission" date="2016-12" db="EMBL/GenBank/DDBJ databases">
        <title>Comparative genomics of four Isosphaeraceae planctomycetes: a common pool of plasmids and glycoside hydrolase genes.</title>
        <authorList>
            <person name="Ivanova A."/>
        </authorList>
    </citation>
    <scope>NUCLEOTIDE SEQUENCE [LARGE SCALE GENOMIC DNA]</scope>
    <source>
        <strain evidence="2">PX4</strain>
    </source>
</reference>
<keyword evidence="2" id="KW-1185">Reference proteome</keyword>
<evidence type="ECO:0000313" key="2">
    <source>
        <dbReference type="Proteomes" id="UP000186309"/>
    </source>
</evidence>
<dbReference type="OrthoDB" id="9931081at2"/>
<gene>
    <name evidence="1" type="ORF">BSF38_00619</name>
</gene>
<accession>A0A1U7CJU2</accession>
<dbReference type="STRING" id="1387353.BSF38_00619"/>
<organism evidence="1 2">
    <name type="scientific">Paludisphaera borealis</name>
    <dbReference type="NCBI Taxonomy" id="1387353"/>
    <lineage>
        <taxon>Bacteria</taxon>
        <taxon>Pseudomonadati</taxon>
        <taxon>Planctomycetota</taxon>
        <taxon>Planctomycetia</taxon>
        <taxon>Isosphaerales</taxon>
        <taxon>Isosphaeraceae</taxon>
        <taxon>Paludisphaera</taxon>
    </lineage>
</organism>
<dbReference type="KEGG" id="pbor:BSF38_00619"/>
<dbReference type="AlphaFoldDB" id="A0A1U7CJU2"/>